<evidence type="ECO:0000313" key="10">
    <source>
        <dbReference type="Proteomes" id="UP000038802"/>
    </source>
</evidence>
<dbReference type="EMBL" id="CNGE01000859">
    <property type="protein sequence ID" value="CKT43607.1"/>
    <property type="molecule type" value="Genomic_DNA"/>
</dbReference>
<dbReference type="Proteomes" id="UP000046680">
    <property type="component" value="Unassembled WGS sequence"/>
</dbReference>
<reference evidence="6" key="2">
    <citation type="submission" date="2015-03" db="EMBL/GenBank/DDBJ databases">
        <authorList>
            <person name="Murphy D."/>
        </authorList>
    </citation>
    <scope>NUCLEOTIDE SEQUENCE [LARGE SCALE GENOMIC DNA]</scope>
    <source>
        <strain evidence="6">K00500041</strain>
    </source>
</reference>
<dbReference type="EMBL" id="CFOE01000105">
    <property type="protein sequence ID" value="CFE38788.1"/>
    <property type="molecule type" value="Genomic_DNA"/>
</dbReference>
<dbReference type="EMBL" id="CNFT01000477">
    <property type="protein sequence ID" value="CKR76331.1"/>
    <property type="molecule type" value="Genomic_DNA"/>
</dbReference>
<evidence type="ECO:0000313" key="2">
    <source>
        <dbReference type="EMBL" id="CFS12101.1"/>
    </source>
</evidence>
<evidence type="ECO:0000313" key="8">
    <source>
        <dbReference type="EMBL" id="COW77122.1"/>
    </source>
</evidence>
<dbReference type="Proteomes" id="UP000038802">
    <property type="component" value="Unassembled WGS sequence"/>
</dbReference>
<dbReference type="EMBL" id="CSAE01000094">
    <property type="protein sequence ID" value="COV35050.1"/>
    <property type="molecule type" value="Genomic_DNA"/>
</dbReference>
<dbReference type="Proteomes" id="UP000050164">
    <property type="component" value="Unassembled WGS sequence"/>
</dbReference>
<organism evidence="9 11">
    <name type="scientific">Mycobacterium tuberculosis</name>
    <dbReference type="NCBI Taxonomy" id="1773"/>
    <lineage>
        <taxon>Bacteria</taxon>
        <taxon>Bacillati</taxon>
        <taxon>Actinomycetota</taxon>
        <taxon>Actinomycetes</taxon>
        <taxon>Mycobacteriales</taxon>
        <taxon>Mycobacteriaceae</taxon>
        <taxon>Mycobacterium</taxon>
        <taxon>Mycobacterium tuberculosis complex</taxon>
    </lineage>
</organism>
<dbReference type="Proteomes" id="UP000045842">
    <property type="component" value="Unassembled WGS sequence"/>
</dbReference>
<evidence type="ECO:0000313" key="6">
    <source>
        <dbReference type="EMBL" id="COV35050.1"/>
    </source>
</evidence>
<sequence>MANTKRFSSPGIGMVSAAVGLANDFASKTRCVPRLGRSLRDGSISPAHTPAALMTARADSANDCRVRRSVNSTEVPVTFDAPT</sequence>
<evidence type="ECO:0000313" key="1">
    <source>
        <dbReference type="EMBL" id="CFE38788.1"/>
    </source>
</evidence>
<evidence type="ECO:0000313" key="14">
    <source>
        <dbReference type="Proteomes" id="UP000046680"/>
    </source>
</evidence>
<name>A0A0T7PLZ4_MYCTX</name>
<reference evidence="9" key="1">
    <citation type="submission" date="2015-03" db="EMBL/GenBank/DDBJ databases">
        <authorList>
            <consortium name="Pathogen Informatics"/>
            <person name="Murphy D."/>
        </authorList>
    </citation>
    <scope>NUCLEOTIDE SEQUENCE</scope>
    <source>
        <strain evidence="9">N09902308</strain>
    </source>
</reference>
<dbReference type="EMBL" id="CHKL01000085">
    <property type="protein sequence ID" value="COV97755.1"/>
    <property type="molecule type" value="Genomic_DNA"/>
</dbReference>
<evidence type="ECO:0000313" key="18">
    <source>
        <dbReference type="Proteomes" id="UP000050164"/>
    </source>
</evidence>
<evidence type="ECO:0000313" key="17">
    <source>
        <dbReference type="Proteomes" id="UP000048948"/>
    </source>
</evidence>
<dbReference type="EMBL" id="CSAJ01000500">
    <property type="protein sequence ID" value="COW77122.1"/>
    <property type="molecule type" value="Genomic_DNA"/>
</dbReference>
<evidence type="ECO:0000313" key="15">
    <source>
        <dbReference type="Proteomes" id="UP000048289"/>
    </source>
</evidence>
<gene>
    <name evidence="2" type="ORF">ERS007657_04122</name>
    <name evidence="5" type="ORF">ERS007679_00940</name>
    <name evidence="1" type="ORF">ERS007681_01158</name>
    <name evidence="6" type="ORF">ERS007703_01201</name>
    <name evidence="8" type="ORF">ERS007720_03246</name>
    <name evidence="9" type="ORF">ERS007739_04469</name>
    <name evidence="7" type="ORF">ERS007741_01102</name>
    <name evidence="4" type="ORF">ERS027646_03567</name>
    <name evidence="3" type="ORF">ERS027659_02145</name>
</gene>
<evidence type="ECO:0000313" key="5">
    <source>
        <dbReference type="EMBL" id="COV06112.1"/>
    </source>
</evidence>
<reference evidence="10 11" key="3">
    <citation type="submission" date="2015-03" db="EMBL/GenBank/DDBJ databases">
        <authorList>
            <consortium name="Pathogen Informatics"/>
        </authorList>
    </citation>
    <scope>NUCLEOTIDE SEQUENCE [LARGE SCALE GENOMIC DNA]</scope>
    <source>
        <strain evidence="4 17">Bir 172</strain>
        <strain evidence="3 18">Bir 185</strain>
        <strain evidence="2 14">C09601061</strain>
        <strain evidence="5 13">G09801536</strain>
        <strain evidence="1 15">G09901357</strain>
        <strain evidence="10">K00500041</strain>
        <strain evidence="8 12">M09401471</strain>
        <strain evidence="11">N09902308</strain>
        <strain evidence="7 16">P00601463</strain>
    </source>
</reference>
<evidence type="ECO:0000313" key="11">
    <source>
        <dbReference type="Proteomes" id="UP000039021"/>
    </source>
</evidence>
<evidence type="ECO:0000313" key="12">
    <source>
        <dbReference type="Proteomes" id="UP000044938"/>
    </source>
</evidence>
<dbReference type="EMBL" id="CGCX01002448">
    <property type="protein sequence ID" value="CFS12101.1"/>
    <property type="molecule type" value="Genomic_DNA"/>
</dbReference>
<dbReference type="Proteomes" id="UP000048289">
    <property type="component" value="Unassembled WGS sequence"/>
</dbReference>
<evidence type="ECO:0000313" key="9">
    <source>
        <dbReference type="EMBL" id="CPA25644.1"/>
    </source>
</evidence>
<evidence type="ECO:0000313" key="4">
    <source>
        <dbReference type="EMBL" id="CKT43607.1"/>
    </source>
</evidence>
<dbReference type="EMBL" id="CSAD01000087">
    <property type="protein sequence ID" value="COV06112.1"/>
    <property type="molecule type" value="Genomic_DNA"/>
</dbReference>
<evidence type="ECO:0000313" key="16">
    <source>
        <dbReference type="Proteomes" id="UP000048600"/>
    </source>
</evidence>
<dbReference type="Proteomes" id="UP000048948">
    <property type="component" value="Unassembled WGS sequence"/>
</dbReference>
<evidence type="ECO:0000313" key="13">
    <source>
        <dbReference type="Proteomes" id="UP000045842"/>
    </source>
</evidence>
<dbReference type="AlphaFoldDB" id="A0A0T7PLZ4"/>
<dbReference type="Proteomes" id="UP000044938">
    <property type="component" value="Unassembled WGS sequence"/>
</dbReference>
<dbReference type="EMBL" id="CSBK01002809">
    <property type="protein sequence ID" value="CPA25644.1"/>
    <property type="molecule type" value="Genomic_DNA"/>
</dbReference>
<evidence type="ECO:0000313" key="7">
    <source>
        <dbReference type="EMBL" id="COV97755.1"/>
    </source>
</evidence>
<dbReference type="Proteomes" id="UP000048600">
    <property type="component" value="Unassembled WGS sequence"/>
</dbReference>
<dbReference type="Proteomes" id="UP000039021">
    <property type="component" value="Unassembled WGS sequence"/>
</dbReference>
<proteinExistence type="predicted"/>
<accession>A0A0T7PLZ4</accession>
<evidence type="ECO:0000313" key="3">
    <source>
        <dbReference type="EMBL" id="CKR76331.1"/>
    </source>
</evidence>
<protein>
    <submittedName>
        <fullName evidence="9">Uncharacterized protein</fullName>
    </submittedName>
</protein>